<dbReference type="AlphaFoldDB" id="A0A2P2ISZ6"/>
<dbReference type="EMBL" id="GGEC01003834">
    <property type="protein sequence ID" value="MBW84317.1"/>
    <property type="molecule type" value="Transcribed_RNA"/>
</dbReference>
<evidence type="ECO:0000313" key="2">
    <source>
        <dbReference type="EMBL" id="MBW84317.1"/>
    </source>
</evidence>
<keyword evidence="1" id="KW-0732">Signal</keyword>
<proteinExistence type="predicted"/>
<feature type="signal peptide" evidence="1">
    <location>
        <begin position="1"/>
        <end position="16"/>
    </location>
</feature>
<name>A0A2P2ISZ6_RHIMU</name>
<evidence type="ECO:0000256" key="1">
    <source>
        <dbReference type="SAM" id="SignalP"/>
    </source>
</evidence>
<reference evidence="2" key="1">
    <citation type="submission" date="2018-02" db="EMBL/GenBank/DDBJ databases">
        <title>Rhizophora mucronata_Transcriptome.</title>
        <authorList>
            <person name="Meera S.P."/>
            <person name="Sreeshan A."/>
            <person name="Augustine A."/>
        </authorList>
    </citation>
    <scope>NUCLEOTIDE SEQUENCE</scope>
    <source>
        <tissue evidence="2">Leaf</tissue>
    </source>
</reference>
<accession>A0A2P2ISZ6</accession>
<feature type="chain" id="PRO_5015168157" evidence="1">
    <location>
        <begin position="17"/>
        <end position="53"/>
    </location>
</feature>
<sequence>MAGLLALLRITITGLGETGSKSMTLLCSSSRKGQTLCSRFTERITTVATPRSL</sequence>
<organism evidence="2">
    <name type="scientific">Rhizophora mucronata</name>
    <name type="common">Asiatic mangrove</name>
    <dbReference type="NCBI Taxonomy" id="61149"/>
    <lineage>
        <taxon>Eukaryota</taxon>
        <taxon>Viridiplantae</taxon>
        <taxon>Streptophyta</taxon>
        <taxon>Embryophyta</taxon>
        <taxon>Tracheophyta</taxon>
        <taxon>Spermatophyta</taxon>
        <taxon>Magnoliopsida</taxon>
        <taxon>eudicotyledons</taxon>
        <taxon>Gunneridae</taxon>
        <taxon>Pentapetalae</taxon>
        <taxon>rosids</taxon>
        <taxon>fabids</taxon>
        <taxon>Malpighiales</taxon>
        <taxon>Rhizophoraceae</taxon>
        <taxon>Rhizophora</taxon>
    </lineage>
</organism>
<protein>
    <submittedName>
        <fullName evidence="2">Uncharacterized protein</fullName>
    </submittedName>
</protein>